<dbReference type="RefSeq" id="WP_138490202.1">
    <property type="nucleotide sequence ID" value="NZ_CP040559.1"/>
</dbReference>
<evidence type="ECO:0000259" key="2">
    <source>
        <dbReference type="Pfam" id="PF02371"/>
    </source>
</evidence>
<evidence type="ECO:0000313" key="4">
    <source>
        <dbReference type="Proteomes" id="UP000310065"/>
    </source>
</evidence>
<protein>
    <submittedName>
        <fullName evidence="3">IS110 family transposase</fullName>
    </submittedName>
</protein>
<dbReference type="EMBL" id="CP040559">
    <property type="protein sequence ID" value="QCU76376.1"/>
    <property type="molecule type" value="Genomic_DNA"/>
</dbReference>
<dbReference type="NCBIfam" id="NF033542">
    <property type="entry name" value="transpos_IS110"/>
    <property type="match status" value="1"/>
</dbReference>
<proteinExistence type="predicted"/>
<reference evidence="3 4" key="1">
    <citation type="submission" date="2019-05" db="EMBL/GenBank/DDBJ databases">
        <title>Complete genome sequence of Pseudoalteromonas sp. 16-SW-7(T) isolated from the Okhotsk Sea, Russia.</title>
        <authorList>
            <person name="Nguyen T.H."/>
            <person name="Nedashkovskaya O.I."/>
            <person name="Kim S.-G."/>
        </authorList>
    </citation>
    <scope>NUCLEOTIDE SEQUENCE [LARGE SCALE GENOMIC DNA]</scope>
    <source>
        <strain evidence="3 4">16-SW-7</strain>
    </source>
</reference>
<dbReference type="GeneID" id="88777579"/>
<feature type="domain" description="Transposase IS110-like N-terminal" evidence="1">
    <location>
        <begin position="13"/>
        <end position="169"/>
    </location>
</feature>
<dbReference type="AlphaFoldDB" id="A0A4P9J696"/>
<dbReference type="GO" id="GO:0003677">
    <property type="term" value="F:DNA binding"/>
    <property type="evidence" value="ECO:0007669"/>
    <property type="project" value="InterPro"/>
</dbReference>
<dbReference type="Pfam" id="PF01548">
    <property type="entry name" value="DEDD_Tnp_IS110"/>
    <property type="match status" value="1"/>
</dbReference>
<dbReference type="InterPro" id="IPR002525">
    <property type="entry name" value="Transp_IS110-like_N"/>
</dbReference>
<sequence>MKAYNVDNFAVLIGIDWADKKHDICEHPTGTNKYHYTVIKHTPEALHGWAMDIKQRYPKQKIAIVCELKKGPLIYALAKYDHLTLFTVNPCAVAKYRQAFKPSGAKDDPSDAFLQVEILTLHMDKLSVIEPESAAMRSLSQLVEYRRSLVQDSVDLSNKITATLKNYYPQALEWFKEKDTYIFCDFIQKWPSLTAVKKARKQTLLDFFESHNSHYCAVNNARLDSIKNAMPLTLDEGVIVPNQMLVEVLITQFKVLLKGIEKLDKAIKSAYKAQQDKKVFDSLPGAGPQLAPRLLVAFGSNRARYNDAAELQKYAGIAPVIERSGQKMWTHWRYSCPTFLRQTFVEWAGFSIRYSFWAKAYYEQQKAKGKPHNSIIRSLAFKWIRIVFKCWKTNTPYDESTYLAALKRRGSPLLKFAINS</sequence>
<dbReference type="PANTHER" id="PTHR33055:SF3">
    <property type="entry name" value="PUTATIVE TRANSPOSASE FOR IS117-RELATED"/>
    <property type="match status" value="1"/>
</dbReference>
<evidence type="ECO:0000313" key="3">
    <source>
        <dbReference type="EMBL" id="QCU76376.1"/>
    </source>
</evidence>
<organism evidence="3 4">
    <name type="scientific">Pseudoalteromonas distincta</name>
    <dbReference type="NCBI Taxonomy" id="77608"/>
    <lineage>
        <taxon>Bacteria</taxon>
        <taxon>Pseudomonadati</taxon>
        <taxon>Pseudomonadota</taxon>
        <taxon>Gammaproteobacteria</taxon>
        <taxon>Alteromonadales</taxon>
        <taxon>Pseudoalteromonadaceae</taxon>
        <taxon>Pseudoalteromonas</taxon>
    </lineage>
</organism>
<dbReference type="PANTHER" id="PTHR33055">
    <property type="entry name" value="TRANSPOSASE FOR INSERTION SEQUENCE ELEMENT IS1111A"/>
    <property type="match status" value="1"/>
</dbReference>
<dbReference type="GO" id="GO:0004803">
    <property type="term" value="F:transposase activity"/>
    <property type="evidence" value="ECO:0007669"/>
    <property type="project" value="InterPro"/>
</dbReference>
<dbReference type="KEGG" id="pdv:FFU37_18070"/>
<evidence type="ECO:0000259" key="1">
    <source>
        <dbReference type="Pfam" id="PF01548"/>
    </source>
</evidence>
<gene>
    <name evidence="3" type="ORF">FFU37_18070</name>
</gene>
<dbReference type="Pfam" id="PF02371">
    <property type="entry name" value="Transposase_20"/>
    <property type="match status" value="1"/>
</dbReference>
<feature type="domain" description="Transposase IS116/IS110/IS902 C-terminal" evidence="2">
    <location>
        <begin position="279"/>
        <end position="363"/>
    </location>
</feature>
<dbReference type="Proteomes" id="UP000310065">
    <property type="component" value="Chromosome S1"/>
</dbReference>
<dbReference type="InterPro" id="IPR047650">
    <property type="entry name" value="Transpos_IS110"/>
</dbReference>
<name>A0A4P9J696_9GAMM</name>
<dbReference type="InterPro" id="IPR003346">
    <property type="entry name" value="Transposase_20"/>
</dbReference>
<accession>A0A4P9J696</accession>
<dbReference type="GO" id="GO:0006313">
    <property type="term" value="P:DNA transposition"/>
    <property type="evidence" value="ECO:0007669"/>
    <property type="project" value="InterPro"/>
</dbReference>